<comment type="caution">
    <text evidence="2">The sequence shown here is derived from an EMBL/GenBank/DDBJ whole genome shotgun (WGS) entry which is preliminary data.</text>
</comment>
<feature type="transmembrane region" description="Helical" evidence="1">
    <location>
        <begin position="51"/>
        <end position="74"/>
    </location>
</feature>
<keyword evidence="1" id="KW-1133">Transmembrane helix</keyword>
<feature type="transmembrane region" description="Helical" evidence="1">
    <location>
        <begin position="171"/>
        <end position="191"/>
    </location>
</feature>
<accession>A0ABN2N420</accession>
<dbReference type="EMBL" id="BAAANL010000001">
    <property type="protein sequence ID" value="GAA1851654.1"/>
    <property type="molecule type" value="Genomic_DNA"/>
</dbReference>
<dbReference type="Proteomes" id="UP001501094">
    <property type="component" value="Unassembled WGS sequence"/>
</dbReference>
<feature type="transmembrane region" description="Helical" evidence="1">
    <location>
        <begin position="141"/>
        <end position="164"/>
    </location>
</feature>
<feature type="transmembrane region" description="Helical" evidence="1">
    <location>
        <begin position="101"/>
        <end position="129"/>
    </location>
</feature>
<keyword evidence="1" id="KW-0812">Transmembrane</keyword>
<gene>
    <name evidence="2" type="ORF">GCM10009751_05210</name>
</gene>
<protein>
    <recommendedName>
        <fullName evidence="4">ABC-2 type transport system permease protein</fullName>
    </recommendedName>
</protein>
<feature type="transmembrane region" description="Helical" evidence="1">
    <location>
        <begin position="25"/>
        <end position="45"/>
    </location>
</feature>
<evidence type="ECO:0008006" key="4">
    <source>
        <dbReference type="Google" id="ProtNLM"/>
    </source>
</evidence>
<reference evidence="2 3" key="1">
    <citation type="journal article" date="2019" name="Int. J. Syst. Evol. Microbiol.">
        <title>The Global Catalogue of Microorganisms (GCM) 10K type strain sequencing project: providing services to taxonomists for standard genome sequencing and annotation.</title>
        <authorList>
            <consortium name="The Broad Institute Genomics Platform"/>
            <consortium name="The Broad Institute Genome Sequencing Center for Infectious Disease"/>
            <person name="Wu L."/>
            <person name="Ma J."/>
        </authorList>
    </citation>
    <scope>NUCLEOTIDE SEQUENCE [LARGE SCALE GENOMIC DNA]</scope>
    <source>
        <strain evidence="2 3">JCM 14326</strain>
    </source>
</reference>
<sequence length="249" mass="26285">MNTIPFARLTLVEWRKQLDTRSGRWLLISIALLIAAVLAVMAFIGDVATTFPALFFGTSTPLSILLPVVGILAATSEWSQRTGLITFTLEPRRTRVGLAKLTSALGSGVVFFALAVGLAAAFHVAVVAFTDAGFAWDLPAGALWGGLLLTVLWMAQGVAFGALIQNSAGAIVAFFGLPVALALFGPMVPALRDAMPWIDLSTATEPVMYDAAALTGNQWAHLGTAITIWVLLPLVLGLVRVARSEIKSA</sequence>
<feature type="transmembrane region" description="Helical" evidence="1">
    <location>
        <begin position="219"/>
        <end position="239"/>
    </location>
</feature>
<keyword evidence="1" id="KW-0472">Membrane</keyword>
<evidence type="ECO:0000256" key="1">
    <source>
        <dbReference type="SAM" id="Phobius"/>
    </source>
</evidence>
<name>A0ABN2N420_9MICO</name>
<proteinExistence type="predicted"/>
<evidence type="ECO:0000313" key="2">
    <source>
        <dbReference type="EMBL" id="GAA1851654.1"/>
    </source>
</evidence>
<dbReference type="RefSeq" id="WP_344099210.1">
    <property type="nucleotide sequence ID" value="NZ_BAAANL010000001.1"/>
</dbReference>
<evidence type="ECO:0000313" key="3">
    <source>
        <dbReference type="Proteomes" id="UP001501094"/>
    </source>
</evidence>
<organism evidence="2 3">
    <name type="scientific">Myceligenerans crystallogenes</name>
    <dbReference type="NCBI Taxonomy" id="316335"/>
    <lineage>
        <taxon>Bacteria</taxon>
        <taxon>Bacillati</taxon>
        <taxon>Actinomycetota</taxon>
        <taxon>Actinomycetes</taxon>
        <taxon>Micrococcales</taxon>
        <taxon>Promicromonosporaceae</taxon>
        <taxon>Myceligenerans</taxon>
    </lineage>
</organism>
<keyword evidence="3" id="KW-1185">Reference proteome</keyword>